<evidence type="ECO:0000256" key="1">
    <source>
        <dbReference type="ARBA" id="ARBA00004613"/>
    </source>
</evidence>
<evidence type="ECO:0000256" key="5">
    <source>
        <dbReference type="ARBA" id="ARBA00022729"/>
    </source>
</evidence>
<dbReference type="InterPro" id="IPR020440">
    <property type="entry name" value="IL-17_chr"/>
</dbReference>
<name>A0A3Q3JXX9_MONAL</name>
<reference evidence="6" key="1">
    <citation type="submission" date="2025-08" db="UniProtKB">
        <authorList>
            <consortium name="Ensembl"/>
        </authorList>
    </citation>
    <scope>IDENTIFICATION</scope>
</reference>
<reference evidence="6" key="2">
    <citation type="submission" date="2025-09" db="UniProtKB">
        <authorList>
            <consortium name="Ensembl"/>
        </authorList>
    </citation>
    <scope>IDENTIFICATION</scope>
</reference>
<dbReference type="AlphaFoldDB" id="A0A3Q3JXX9"/>
<dbReference type="Gene3D" id="2.10.90.10">
    <property type="entry name" value="Cystine-knot cytokines"/>
    <property type="match status" value="1"/>
</dbReference>
<dbReference type="Pfam" id="PF06083">
    <property type="entry name" value="IL17"/>
    <property type="match status" value="1"/>
</dbReference>
<organism evidence="6 7">
    <name type="scientific">Monopterus albus</name>
    <name type="common">Swamp eel</name>
    <dbReference type="NCBI Taxonomy" id="43700"/>
    <lineage>
        <taxon>Eukaryota</taxon>
        <taxon>Metazoa</taxon>
        <taxon>Chordata</taxon>
        <taxon>Craniata</taxon>
        <taxon>Vertebrata</taxon>
        <taxon>Euteleostomi</taxon>
        <taxon>Actinopterygii</taxon>
        <taxon>Neopterygii</taxon>
        <taxon>Teleostei</taxon>
        <taxon>Neoteleostei</taxon>
        <taxon>Acanthomorphata</taxon>
        <taxon>Anabantaria</taxon>
        <taxon>Synbranchiformes</taxon>
        <taxon>Synbranchidae</taxon>
        <taxon>Monopterus</taxon>
    </lineage>
</organism>
<dbReference type="InterPro" id="IPR010345">
    <property type="entry name" value="IL-17_fam"/>
</dbReference>
<evidence type="ECO:0000313" key="6">
    <source>
        <dbReference type="Ensembl" id="ENSMALP00000021535.1"/>
    </source>
</evidence>
<evidence type="ECO:0000256" key="2">
    <source>
        <dbReference type="ARBA" id="ARBA00007236"/>
    </source>
</evidence>
<comment type="similarity">
    <text evidence="2">Belongs to the IL-17 family.</text>
</comment>
<dbReference type="InterPro" id="IPR029034">
    <property type="entry name" value="Cystine-knot_cytokine"/>
</dbReference>
<dbReference type="GO" id="GO:0005615">
    <property type="term" value="C:extracellular space"/>
    <property type="evidence" value="ECO:0007669"/>
    <property type="project" value="UniProtKB-KW"/>
</dbReference>
<dbReference type="Proteomes" id="UP000261600">
    <property type="component" value="Unplaced"/>
</dbReference>
<accession>A0A3Q3JXX9</accession>
<protein>
    <recommendedName>
        <fullName evidence="8">Interleukin 17a/f1</fullName>
    </recommendedName>
</protein>
<evidence type="ECO:0008006" key="8">
    <source>
        <dbReference type="Google" id="ProtNLM"/>
    </source>
</evidence>
<keyword evidence="4" id="KW-0964">Secreted</keyword>
<keyword evidence="5" id="KW-0732">Signal</keyword>
<keyword evidence="3" id="KW-0202">Cytokine</keyword>
<comment type="subcellular location">
    <subcellularLocation>
        <location evidence="1">Secreted</location>
    </subcellularLocation>
</comment>
<keyword evidence="7" id="KW-1185">Reference proteome</keyword>
<dbReference type="PRINTS" id="PR01932">
    <property type="entry name" value="INTRLEUKIN17"/>
</dbReference>
<evidence type="ECO:0000256" key="3">
    <source>
        <dbReference type="ARBA" id="ARBA00022514"/>
    </source>
</evidence>
<evidence type="ECO:0000256" key="4">
    <source>
        <dbReference type="ARBA" id="ARBA00022525"/>
    </source>
</evidence>
<dbReference type="GO" id="GO:0005125">
    <property type="term" value="F:cytokine activity"/>
    <property type="evidence" value="ECO:0007669"/>
    <property type="project" value="UniProtKB-KW"/>
</dbReference>
<dbReference type="STRING" id="43700.ENSMALP00000021535"/>
<proteinExistence type="inferred from homology"/>
<dbReference type="SUPFAM" id="SSF57501">
    <property type="entry name" value="Cystine-knot cytokines"/>
    <property type="match status" value="1"/>
</dbReference>
<dbReference type="GO" id="GO:0006954">
    <property type="term" value="P:inflammatory response"/>
    <property type="evidence" value="ECO:0007669"/>
    <property type="project" value="InterPro"/>
</dbReference>
<sequence length="225" mass="24511">MLSEEKSLSSSPSHRLSTTDLVPRLCRWTAKITGISPLIFHLGISAEIWCDRISGPQIIINTHEPRAASHTGAGRDQTNTMKLRLCTLLVCCSVLWVAMSSSSTDKTSPSVAAPPGCDSMLAFSSGVSSWSEGNGNIYSRSLSPWSWRSSTVKNRIPATLWEAKCKNSSCSRPNPSHWDGYNLNSVPVYQNILVLTRQDGGHCYNASYLSVAVGCTCIRAKTNQD</sequence>
<dbReference type="Ensembl" id="ENSMALT00000021954.1">
    <property type="protein sequence ID" value="ENSMALP00000021535.1"/>
    <property type="gene ID" value="ENSMALG00000015076.1"/>
</dbReference>
<evidence type="ECO:0000313" key="7">
    <source>
        <dbReference type="Proteomes" id="UP000261600"/>
    </source>
</evidence>